<organism evidence="1 2">
    <name type="scientific">Setaria italica</name>
    <name type="common">Foxtail millet</name>
    <name type="synonym">Panicum italicum</name>
    <dbReference type="NCBI Taxonomy" id="4555"/>
    <lineage>
        <taxon>Eukaryota</taxon>
        <taxon>Viridiplantae</taxon>
        <taxon>Streptophyta</taxon>
        <taxon>Embryophyta</taxon>
        <taxon>Tracheophyta</taxon>
        <taxon>Spermatophyta</taxon>
        <taxon>Magnoliopsida</taxon>
        <taxon>Liliopsida</taxon>
        <taxon>Poales</taxon>
        <taxon>Poaceae</taxon>
        <taxon>PACMAD clade</taxon>
        <taxon>Panicoideae</taxon>
        <taxon>Panicodae</taxon>
        <taxon>Paniceae</taxon>
        <taxon>Cenchrinae</taxon>
        <taxon>Setaria</taxon>
    </lineage>
</organism>
<protein>
    <submittedName>
        <fullName evidence="1">Uncharacterized protein</fullName>
    </submittedName>
</protein>
<evidence type="ECO:0000313" key="1">
    <source>
        <dbReference type="EnsemblPlants" id="KQL30485"/>
    </source>
</evidence>
<dbReference type="InParanoid" id="K3Z176"/>
<dbReference type="EMBL" id="AGNK02000430">
    <property type="status" value="NOT_ANNOTATED_CDS"/>
    <property type="molecule type" value="Genomic_DNA"/>
</dbReference>
<dbReference type="EnsemblPlants" id="KQL30485">
    <property type="protein sequence ID" value="KQL30485"/>
    <property type="gene ID" value="SETIT_020294mg"/>
</dbReference>
<dbReference type="AlphaFoldDB" id="K3Z176"/>
<keyword evidence="2" id="KW-1185">Reference proteome</keyword>
<sequence length="65" mass="7506">MGPHFHPHLCRRAHPQPQRESLHAATFLECWVCMNDVAAVNFMRGESSLKSHKAGKGYMSWRSRK</sequence>
<reference evidence="2" key="1">
    <citation type="journal article" date="2012" name="Nat. Biotechnol.">
        <title>Reference genome sequence of the model plant Setaria.</title>
        <authorList>
            <person name="Bennetzen J.L."/>
            <person name="Schmutz J."/>
            <person name="Wang H."/>
            <person name="Percifield R."/>
            <person name="Hawkins J."/>
            <person name="Pontaroli A.C."/>
            <person name="Estep M."/>
            <person name="Feng L."/>
            <person name="Vaughn J.N."/>
            <person name="Grimwood J."/>
            <person name="Jenkins J."/>
            <person name="Barry K."/>
            <person name="Lindquist E."/>
            <person name="Hellsten U."/>
            <person name="Deshpande S."/>
            <person name="Wang X."/>
            <person name="Wu X."/>
            <person name="Mitros T."/>
            <person name="Triplett J."/>
            <person name="Yang X."/>
            <person name="Ye C.Y."/>
            <person name="Mauro-Herrera M."/>
            <person name="Wang L."/>
            <person name="Li P."/>
            <person name="Sharma M."/>
            <person name="Sharma R."/>
            <person name="Ronald P.C."/>
            <person name="Panaud O."/>
            <person name="Kellogg E.A."/>
            <person name="Brutnell T.P."/>
            <person name="Doust A.N."/>
            <person name="Tuskan G.A."/>
            <person name="Rokhsar D."/>
            <person name="Devos K.M."/>
        </authorList>
    </citation>
    <scope>NUCLEOTIDE SEQUENCE [LARGE SCALE GENOMIC DNA]</scope>
    <source>
        <strain evidence="2">cv. Yugu1</strain>
    </source>
</reference>
<evidence type="ECO:0000313" key="2">
    <source>
        <dbReference type="Proteomes" id="UP000004995"/>
    </source>
</evidence>
<dbReference type="Proteomes" id="UP000004995">
    <property type="component" value="Unassembled WGS sequence"/>
</dbReference>
<name>K3Z176_SETIT</name>
<proteinExistence type="predicted"/>
<dbReference type="HOGENOM" id="CLU_2853942_0_0_1"/>
<reference evidence="1" key="2">
    <citation type="submission" date="2018-08" db="UniProtKB">
        <authorList>
            <consortium name="EnsemblPlants"/>
        </authorList>
    </citation>
    <scope>IDENTIFICATION</scope>
    <source>
        <strain evidence="1">Yugu1</strain>
    </source>
</reference>
<dbReference type="Gramene" id="KQL30485">
    <property type="protein sequence ID" value="KQL30485"/>
    <property type="gene ID" value="SETIT_020294mg"/>
</dbReference>
<accession>K3Z176</accession>